<proteinExistence type="predicted"/>
<dbReference type="PROSITE" id="PS51257">
    <property type="entry name" value="PROKAR_LIPOPROTEIN"/>
    <property type="match status" value="1"/>
</dbReference>
<keyword evidence="3 5" id="KW-1133">Transmembrane helix</keyword>
<feature type="transmembrane region" description="Helical" evidence="5">
    <location>
        <begin position="159"/>
        <end position="179"/>
    </location>
</feature>
<evidence type="ECO:0000259" key="6">
    <source>
        <dbReference type="Pfam" id="PF04116"/>
    </source>
</evidence>
<accession>A0A515EQE1</accession>
<evidence type="ECO:0000256" key="3">
    <source>
        <dbReference type="ARBA" id="ARBA00022989"/>
    </source>
</evidence>
<dbReference type="EMBL" id="CP036282">
    <property type="protein sequence ID" value="QDL54877.1"/>
    <property type="molecule type" value="Genomic_DNA"/>
</dbReference>
<feature type="transmembrane region" description="Helical" evidence="5">
    <location>
        <begin position="117"/>
        <end position="138"/>
    </location>
</feature>
<evidence type="ECO:0000256" key="5">
    <source>
        <dbReference type="SAM" id="Phobius"/>
    </source>
</evidence>
<feature type="transmembrane region" description="Helical" evidence="5">
    <location>
        <begin position="21"/>
        <end position="43"/>
    </location>
</feature>
<comment type="subcellular location">
    <subcellularLocation>
        <location evidence="1">Membrane</location>
    </subcellularLocation>
</comment>
<feature type="transmembrane region" description="Helical" evidence="5">
    <location>
        <begin position="63"/>
        <end position="82"/>
    </location>
</feature>
<sequence length="387" mass="43433">MLSRLRQLTQSHGALRTGTGLVSGVIALGCGLTCVLLVLTLHFPQYLTTPELRQALNLALLRPLLLGGMVVGGGIALANLLLGRAPWLSAAAFACVVLSALMGGYKVQPPELSGRTPYIGLDWFVLDLLGSTLVFVFIEKLFPLRPKQPVFRPEWQTDLAHFFVNHLLVGFVLLATNFFVHRFFSWAVSVEVQQAVQSLPFVLELCVLMLVADVIQYAVHRAMHELPFLWRFHAVHHSIKTLDWLAGSRLHVGEVLLMRTLVLAPIYVLGFSREVMDAYIVIIGFQAVLNHANVDLRLGWLRYLVVTPNFHHWHHSQDKEALDRNYAGQFAFIDYLMGTAVKSTKTWPSEYGVLGDYVPLGFWRQLLFPFQRRARSQKSDGHSPSGC</sequence>
<name>A0A515EQE1_9BURK</name>
<feature type="transmembrane region" description="Helical" evidence="5">
    <location>
        <begin position="87"/>
        <end position="105"/>
    </location>
</feature>
<keyword evidence="4 5" id="KW-0472">Membrane</keyword>
<dbReference type="Proteomes" id="UP000317365">
    <property type="component" value="Chromosome"/>
</dbReference>
<dbReference type="GO" id="GO:0005506">
    <property type="term" value="F:iron ion binding"/>
    <property type="evidence" value="ECO:0007669"/>
    <property type="project" value="InterPro"/>
</dbReference>
<reference evidence="8" key="1">
    <citation type="submission" date="2019-02" db="EMBL/GenBank/DDBJ databases">
        <title>Complete genome sequence of Rhodoferax sp. Gr-4.</title>
        <authorList>
            <person name="Jin L."/>
        </authorList>
    </citation>
    <scope>NUCLEOTIDE SEQUENCE [LARGE SCALE GENOMIC DNA]</scope>
    <source>
        <strain evidence="8">Gr-4</strain>
    </source>
</reference>
<evidence type="ECO:0000256" key="2">
    <source>
        <dbReference type="ARBA" id="ARBA00022692"/>
    </source>
</evidence>
<evidence type="ECO:0000256" key="1">
    <source>
        <dbReference type="ARBA" id="ARBA00004370"/>
    </source>
</evidence>
<dbReference type="KEGG" id="rhg:EXZ61_12270"/>
<evidence type="ECO:0000256" key="4">
    <source>
        <dbReference type="ARBA" id="ARBA00023136"/>
    </source>
</evidence>
<keyword evidence="2 5" id="KW-0812">Transmembrane</keyword>
<reference evidence="8" key="2">
    <citation type="journal article" date="2020" name="Int. J. Syst. Evol. Microbiol.">
        <title>Genomic insights into a novel species Rhodoferax aquaticus sp. nov., isolated from freshwater.</title>
        <authorList>
            <person name="Li T."/>
            <person name="Zhuo Y."/>
            <person name="Jin C.Z."/>
            <person name="Wu X."/>
            <person name="Ko S.R."/>
            <person name="Jin F.J."/>
            <person name="Ahn C.Y."/>
            <person name="Oh H.M."/>
            <person name="Lee H.G."/>
            <person name="Jin L."/>
        </authorList>
    </citation>
    <scope>NUCLEOTIDE SEQUENCE [LARGE SCALE GENOMIC DNA]</scope>
    <source>
        <strain evidence="8">Gr-4</strain>
    </source>
</reference>
<gene>
    <name evidence="7" type="ORF">EXZ61_12270</name>
</gene>
<dbReference type="InterPro" id="IPR050307">
    <property type="entry name" value="Sterol_Desaturase_Related"/>
</dbReference>
<dbReference type="AlphaFoldDB" id="A0A515EQE1"/>
<dbReference type="InterPro" id="IPR006694">
    <property type="entry name" value="Fatty_acid_hydroxylase"/>
</dbReference>
<organism evidence="7 8">
    <name type="scientific">Rhodoferax aquaticus</name>
    <dbReference type="NCBI Taxonomy" id="2527691"/>
    <lineage>
        <taxon>Bacteria</taxon>
        <taxon>Pseudomonadati</taxon>
        <taxon>Pseudomonadota</taxon>
        <taxon>Betaproteobacteria</taxon>
        <taxon>Burkholderiales</taxon>
        <taxon>Comamonadaceae</taxon>
        <taxon>Rhodoferax</taxon>
    </lineage>
</organism>
<dbReference type="GO" id="GO:0008610">
    <property type="term" value="P:lipid biosynthetic process"/>
    <property type="evidence" value="ECO:0007669"/>
    <property type="project" value="InterPro"/>
</dbReference>
<feature type="domain" description="Fatty acid hydroxylase" evidence="6">
    <location>
        <begin position="206"/>
        <end position="339"/>
    </location>
</feature>
<keyword evidence="8" id="KW-1185">Reference proteome</keyword>
<dbReference type="PANTHER" id="PTHR11863">
    <property type="entry name" value="STEROL DESATURASE"/>
    <property type="match status" value="1"/>
</dbReference>
<dbReference type="GO" id="GO:0016491">
    <property type="term" value="F:oxidoreductase activity"/>
    <property type="evidence" value="ECO:0007669"/>
    <property type="project" value="InterPro"/>
</dbReference>
<evidence type="ECO:0000313" key="8">
    <source>
        <dbReference type="Proteomes" id="UP000317365"/>
    </source>
</evidence>
<dbReference type="Pfam" id="PF04116">
    <property type="entry name" value="FA_hydroxylase"/>
    <property type="match status" value="1"/>
</dbReference>
<protein>
    <submittedName>
        <fullName evidence="7">Sterol desaturase family protein</fullName>
    </submittedName>
</protein>
<dbReference type="GO" id="GO:0016020">
    <property type="term" value="C:membrane"/>
    <property type="evidence" value="ECO:0007669"/>
    <property type="project" value="UniProtKB-SubCell"/>
</dbReference>
<evidence type="ECO:0000313" key="7">
    <source>
        <dbReference type="EMBL" id="QDL54877.1"/>
    </source>
</evidence>
<dbReference type="RefSeq" id="WP_142812037.1">
    <property type="nucleotide sequence ID" value="NZ_CP036282.1"/>
</dbReference>